<keyword evidence="2" id="KW-1185">Reference proteome</keyword>
<evidence type="ECO:0000313" key="2">
    <source>
        <dbReference type="Proteomes" id="UP000181976"/>
    </source>
</evidence>
<dbReference type="STRING" id="385682.SAMN05444380_11956"/>
<reference evidence="1 2" key="1">
    <citation type="submission" date="2016-10" db="EMBL/GenBank/DDBJ databases">
        <authorList>
            <person name="de Groot N.N."/>
        </authorList>
    </citation>
    <scope>NUCLEOTIDE SEQUENCE [LARGE SCALE GENOMIC DNA]</scope>
    <source>
        <strain evidence="1 2">DSM 19012</strain>
    </source>
</reference>
<proteinExistence type="predicted"/>
<accession>A0A1I2DMM0</accession>
<sequence>MSTKLTFKSCLKSKNLRNISNNKRWFFIKNFQNSFLHEKNKLRITTVNIKNHFQILIS</sequence>
<evidence type="ECO:0000313" key="1">
    <source>
        <dbReference type="EMBL" id="SFE81746.1"/>
    </source>
</evidence>
<dbReference type="EMBL" id="FONA01000019">
    <property type="protein sequence ID" value="SFE81746.1"/>
    <property type="molecule type" value="Genomic_DNA"/>
</dbReference>
<dbReference type="InParanoid" id="A0A1I2DMM0"/>
<name>A0A1I2DMM0_9BACT</name>
<gene>
    <name evidence="1" type="ORF">SAMN05444380_11956</name>
</gene>
<organism evidence="1 2">
    <name type="scientific">Thermophagus xiamenensis</name>
    <dbReference type="NCBI Taxonomy" id="385682"/>
    <lineage>
        <taxon>Bacteria</taxon>
        <taxon>Pseudomonadati</taxon>
        <taxon>Bacteroidota</taxon>
        <taxon>Bacteroidia</taxon>
        <taxon>Marinilabiliales</taxon>
        <taxon>Marinilabiliaceae</taxon>
        <taxon>Thermophagus</taxon>
    </lineage>
</organism>
<dbReference type="AlphaFoldDB" id="A0A1I2DMM0"/>
<protein>
    <submittedName>
        <fullName evidence="1">Uncharacterized protein</fullName>
    </submittedName>
</protein>
<dbReference type="Proteomes" id="UP000181976">
    <property type="component" value="Unassembled WGS sequence"/>
</dbReference>